<dbReference type="OrthoDB" id="9812611at2"/>
<evidence type="ECO:0000313" key="2">
    <source>
        <dbReference type="EMBL" id="TYS68827.1"/>
    </source>
</evidence>
<reference evidence="2 3" key="1">
    <citation type="submission" date="2019-08" db="EMBL/GenBank/DDBJ databases">
        <title>Bacillus genomes from the desert of Cuatro Cienegas, Coahuila.</title>
        <authorList>
            <person name="Olmedo-Alvarez G."/>
        </authorList>
    </citation>
    <scope>NUCLEOTIDE SEQUENCE [LARGE SCALE GENOMIC DNA]</scope>
    <source>
        <strain evidence="2 3">CH28_1T</strain>
    </source>
</reference>
<name>A0A5D4SZK6_9BACI</name>
<evidence type="ECO:0000259" key="1">
    <source>
        <dbReference type="PROSITE" id="PS51750"/>
    </source>
</evidence>
<protein>
    <recommendedName>
        <fullName evidence="1">Bro-N domain-containing protein</fullName>
    </recommendedName>
</protein>
<dbReference type="Proteomes" id="UP000322524">
    <property type="component" value="Unassembled WGS sequence"/>
</dbReference>
<feature type="domain" description="Bro-N" evidence="1">
    <location>
        <begin position="1"/>
        <end position="102"/>
    </location>
</feature>
<dbReference type="RefSeq" id="WP_148987680.1">
    <property type="nucleotide sequence ID" value="NZ_VTEV01000003.1"/>
</dbReference>
<accession>A0A5D4SZK6</accession>
<dbReference type="AlphaFoldDB" id="A0A5D4SZK6"/>
<comment type="caution">
    <text evidence="2">The sequence shown here is derived from an EMBL/GenBank/DDBJ whole genome shotgun (WGS) entry which is preliminary data.</text>
</comment>
<dbReference type="PROSITE" id="PS51750">
    <property type="entry name" value="BRO_N"/>
    <property type="match status" value="1"/>
</dbReference>
<dbReference type="SMART" id="SM01040">
    <property type="entry name" value="Bro-N"/>
    <property type="match status" value="1"/>
</dbReference>
<sequence length="130" mass="15478">MNKVQFFYNFVANNVETIKIDGETLFFAKDVCELLEIPFFTVNQLNKDEKIYMYKPNNPKRKITLINEVGLYSLALESESEIASLYKDFYENEVIPSLEKYGAYMDDELIDKLLEDEEYRKEFLEELARR</sequence>
<gene>
    <name evidence="2" type="ORF">FZC76_07770</name>
</gene>
<proteinExistence type="predicted"/>
<organism evidence="2 3">
    <name type="scientific">Sutcliffiella horikoshii</name>
    <dbReference type="NCBI Taxonomy" id="79883"/>
    <lineage>
        <taxon>Bacteria</taxon>
        <taxon>Bacillati</taxon>
        <taxon>Bacillota</taxon>
        <taxon>Bacilli</taxon>
        <taxon>Bacillales</taxon>
        <taxon>Bacillaceae</taxon>
        <taxon>Sutcliffiella</taxon>
    </lineage>
</organism>
<evidence type="ECO:0000313" key="3">
    <source>
        <dbReference type="Proteomes" id="UP000322524"/>
    </source>
</evidence>
<dbReference type="InterPro" id="IPR003497">
    <property type="entry name" value="BRO_N_domain"/>
</dbReference>
<dbReference type="EMBL" id="VTEV01000003">
    <property type="protein sequence ID" value="TYS68827.1"/>
    <property type="molecule type" value="Genomic_DNA"/>
</dbReference>
<dbReference type="Pfam" id="PF02498">
    <property type="entry name" value="Bro-N"/>
    <property type="match status" value="1"/>
</dbReference>